<evidence type="ECO:0000313" key="3">
    <source>
        <dbReference type="Proteomes" id="UP001163255"/>
    </source>
</evidence>
<dbReference type="InterPro" id="IPR018973">
    <property type="entry name" value="MZB"/>
</dbReference>
<dbReference type="Pfam" id="PF09369">
    <property type="entry name" value="MZB"/>
    <property type="match status" value="1"/>
</dbReference>
<feature type="domain" description="MrfA-like Zn-binding" evidence="1">
    <location>
        <begin position="480"/>
        <end position="578"/>
    </location>
</feature>
<evidence type="ECO:0000259" key="1">
    <source>
        <dbReference type="Pfam" id="PF09369"/>
    </source>
</evidence>
<dbReference type="Proteomes" id="UP001163255">
    <property type="component" value="Chromosome"/>
</dbReference>
<reference evidence="2" key="1">
    <citation type="submission" date="2022-10" db="EMBL/GenBank/DDBJ databases">
        <title>Completed Genome Sequence of two octocoral isolated bacterium, Endozoicomonas euniceicola EF212T and Endozoicomonas gorgoniicola PS125T.</title>
        <authorList>
            <person name="Chiou Y.-J."/>
            <person name="Chen Y.-H."/>
        </authorList>
    </citation>
    <scope>NUCLEOTIDE SEQUENCE</scope>
    <source>
        <strain evidence="2">EF212</strain>
    </source>
</reference>
<organism evidence="2 3">
    <name type="scientific">Endozoicomonas euniceicola</name>
    <dbReference type="NCBI Taxonomy" id="1234143"/>
    <lineage>
        <taxon>Bacteria</taxon>
        <taxon>Pseudomonadati</taxon>
        <taxon>Pseudomonadota</taxon>
        <taxon>Gammaproteobacteria</taxon>
        <taxon>Oceanospirillales</taxon>
        <taxon>Endozoicomonadaceae</taxon>
        <taxon>Endozoicomonas</taxon>
    </lineage>
</organism>
<dbReference type="InterPro" id="IPR047721">
    <property type="entry name" value="DrmB"/>
</dbReference>
<protein>
    <submittedName>
        <fullName evidence="2">DUF1998 domain-containing protein</fullName>
    </submittedName>
</protein>
<gene>
    <name evidence="2" type="ORF">NX720_26135</name>
</gene>
<proteinExistence type="predicted"/>
<sequence length="618" mass="69878">MINKKWFTPVRFSHLTSHAAVGSILRDQNDWLMRVKDTRSWSANNMLQLHAVERAKQHLRIHQKLLLPPLAEFDESVNLRIHGTTIPTERFPSWMKCNQCNQLFYEPWRANEIAIDEQINCQACKEGILEQVTWCATSSFGDLLNVPWHKICHRNNNKNNNRNNKKRCTPNIRESRLKIVSGKQGRKIIECLKCGSTANFEQADFKEHGHFQVKEKVRVSQEEKGITYTVMEVNDPRAYSPVNERALVIPPESNIDRNSLKYKLELNSQLINEIKGATRELQRKRLIKRATNTLKCTKDELIAALNDEATTADSSNIEIIAGDMLGDEYLALTTPEDFPEGADFITRHLTDDWAKFIDDLKGAPELQTAARLVNQLVAVDRLRVIEVFKGFSRAASDIEEHKPVPVVPPDLVNEADWLPAIELFGEGIFFTLDDEKIKEWESNQLLRQRASTIEQRYQNSDIILPDEAIPSPRFIMLHTLAHILIRELESTAGYPAASLQERIYCSPADGMTGILIYTAVADVAGSLGGIIELARPDRFLRLFDAALRQADWCSLDPVCGEMEGQGPAWLNRAACHACALVPDTACSYNNVFLDRVFIKGNSASGIPSLIDVLRRADG</sequence>
<evidence type="ECO:0000313" key="2">
    <source>
        <dbReference type="EMBL" id="UYM16235.1"/>
    </source>
</evidence>
<name>A0ABY6GU01_9GAMM</name>
<dbReference type="RefSeq" id="WP_262598540.1">
    <property type="nucleotide sequence ID" value="NZ_CP103300.1"/>
</dbReference>
<dbReference type="EMBL" id="CP103300">
    <property type="protein sequence ID" value="UYM16235.1"/>
    <property type="molecule type" value="Genomic_DNA"/>
</dbReference>
<accession>A0ABY6GU01</accession>
<dbReference type="NCBIfam" id="NF038324">
    <property type="entry name" value="DrmB_fam"/>
    <property type="match status" value="1"/>
</dbReference>
<keyword evidence="3" id="KW-1185">Reference proteome</keyword>